<organism evidence="2 3">
    <name type="scientific">Tribolium castaneum</name>
    <name type="common">Red flour beetle</name>
    <dbReference type="NCBI Taxonomy" id="7070"/>
    <lineage>
        <taxon>Eukaryota</taxon>
        <taxon>Metazoa</taxon>
        <taxon>Ecdysozoa</taxon>
        <taxon>Arthropoda</taxon>
        <taxon>Hexapoda</taxon>
        <taxon>Insecta</taxon>
        <taxon>Pterygota</taxon>
        <taxon>Neoptera</taxon>
        <taxon>Endopterygota</taxon>
        <taxon>Coleoptera</taxon>
        <taxon>Polyphaga</taxon>
        <taxon>Cucujiformia</taxon>
        <taxon>Tenebrionidae</taxon>
        <taxon>Tenebrionidae incertae sedis</taxon>
        <taxon>Tribolium</taxon>
    </lineage>
</organism>
<dbReference type="HOGENOM" id="CLU_2375538_0_0_1"/>
<protein>
    <submittedName>
        <fullName evidence="2">Uncharacterized protein</fullName>
    </submittedName>
</protein>
<evidence type="ECO:0000256" key="1">
    <source>
        <dbReference type="SAM" id="MobiDB-lite"/>
    </source>
</evidence>
<accession>D6W750</accession>
<evidence type="ECO:0000313" key="3">
    <source>
        <dbReference type="Proteomes" id="UP000007266"/>
    </source>
</evidence>
<reference evidence="2 3" key="2">
    <citation type="journal article" date="2010" name="Nucleic Acids Res.">
        <title>BeetleBase in 2010: revisions to provide comprehensive genomic information for Tribolium castaneum.</title>
        <authorList>
            <person name="Kim H.S."/>
            <person name="Murphy T."/>
            <person name="Xia J."/>
            <person name="Caragea D."/>
            <person name="Park Y."/>
            <person name="Beeman R.W."/>
            <person name="Lorenzen M.D."/>
            <person name="Butcher S."/>
            <person name="Manak J.R."/>
            <person name="Brown S.J."/>
        </authorList>
    </citation>
    <scope>GENOME REANNOTATION</scope>
    <source>
        <strain evidence="2 3">Georgia GA2</strain>
    </source>
</reference>
<dbReference type="EMBL" id="KQ971307">
    <property type="protein sequence ID" value="EFA11409.1"/>
    <property type="molecule type" value="Genomic_DNA"/>
</dbReference>
<name>D6W750_TRICA</name>
<evidence type="ECO:0000313" key="2">
    <source>
        <dbReference type="EMBL" id="EFA11409.1"/>
    </source>
</evidence>
<reference evidence="2 3" key="1">
    <citation type="journal article" date="2008" name="Nature">
        <title>The genome of the model beetle and pest Tribolium castaneum.</title>
        <authorList>
            <consortium name="Tribolium Genome Sequencing Consortium"/>
            <person name="Richards S."/>
            <person name="Gibbs R.A."/>
            <person name="Weinstock G.M."/>
            <person name="Brown S.J."/>
            <person name="Denell R."/>
            <person name="Beeman R.W."/>
            <person name="Gibbs R."/>
            <person name="Beeman R.W."/>
            <person name="Brown S.J."/>
            <person name="Bucher G."/>
            <person name="Friedrich M."/>
            <person name="Grimmelikhuijzen C.J."/>
            <person name="Klingler M."/>
            <person name="Lorenzen M."/>
            <person name="Richards S."/>
            <person name="Roth S."/>
            <person name="Schroder R."/>
            <person name="Tautz D."/>
            <person name="Zdobnov E.M."/>
            <person name="Muzny D."/>
            <person name="Gibbs R.A."/>
            <person name="Weinstock G.M."/>
            <person name="Attaway T."/>
            <person name="Bell S."/>
            <person name="Buhay C.J."/>
            <person name="Chandrabose M.N."/>
            <person name="Chavez D."/>
            <person name="Clerk-Blankenburg K.P."/>
            <person name="Cree A."/>
            <person name="Dao M."/>
            <person name="Davis C."/>
            <person name="Chacko J."/>
            <person name="Dinh H."/>
            <person name="Dugan-Rocha S."/>
            <person name="Fowler G."/>
            <person name="Garner T.T."/>
            <person name="Garnes J."/>
            <person name="Gnirke A."/>
            <person name="Hawes A."/>
            <person name="Hernandez J."/>
            <person name="Hines S."/>
            <person name="Holder M."/>
            <person name="Hume J."/>
            <person name="Jhangiani S.N."/>
            <person name="Joshi V."/>
            <person name="Khan Z.M."/>
            <person name="Jackson L."/>
            <person name="Kovar C."/>
            <person name="Kowis A."/>
            <person name="Lee S."/>
            <person name="Lewis L.R."/>
            <person name="Margolis J."/>
            <person name="Morgan M."/>
            <person name="Nazareth L.V."/>
            <person name="Nguyen N."/>
            <person name="Okwuonu G."/>
            <person name="Parker D."/>
            <person name="Richards S."/>
            <person name="Ruiz S.J."/>
            <person name="Santibanez J."/>
            <person name="Savard J."/>
            <person name="Scherer S.E."/>
            <person name="Schneider B."/>
            <person name="Sodergren E."/>
            <person name="Tautz D."/>
            <person name="Vattahil S."/>
            <person name="Villasana D."/>
            <person name="White C.S."/>
            <person name="Wright R."/>
            <person name="Park Y."/>
            <person name="Beeman R.W."/>
            <person name="Lord J."/>
            <person name="Oppert B."/>
            <person name="Lorenzen M."/>
            <person name="Brown S."/>
            <person name="Wang L."/>
            <person name="Savard J."/>
            <person name="Tautz D."/>
            <person name="Richards S."/>
            <person name="Weinstock G."/>
            <person name="Gibbs R.A."/>
            <person name="Liu Y."/>
            <person name="Worley K."/>
            <person name="Weinstock G."/>
            <person name="Elsik C.G."/>
            <person name="Reese J.T."/>
            <person name="Elhaik E."/>
            <person name="Landan G."/>
            <person name="Graur D."/>
            <person name="Arensburger P."/>
            <person name="Atkinson P."/>
            <person name="Beeman R.W."/>
            <person name="Beidler J."/>
            <person name="Brown S.J."/>
            <person name="Demuth J.P."/>
            <person name="Drury D.W."/>
            <person name="Du Y.Z."/>
            <person name="Fujiwara H."/>
            <person name="Lorenzen M."/>
            <person name="Maselli V."/>
            <person name="Osanai M."/>
            <person name="Park Y."/>
            <person name="Robertson H.M."/>
            <person name="Tu Z."/>
            <person name="Wang J.J."/>
            <person name="Wang S."/>
            <person name="Richards S."/>
            <person name="Song H."/>
            <person name="Zhang L."/>
            <person name="Sodergren E."/>
            <person name="Werner D."/>
            <person name="Stanke M."/>
            <person name="Morgenstern B."/>
            <person name="Solovyev V."/>
            <person name="Kosarev P."/>
            <person name="Brown G."/>
            <person name="Chen H.C."/>
            <person name="Ermolaeva O."/>
            <person name="Hlavina W."/>
            <person name="Kapustin Y."/>
            <person name="Kiryutin B."/>
            <person name="Kitts P."/>
            <person name="Maglott D."/>
            <person name="Pruitt K."/>
            <person name="Sapojnikov V."/>
            <person name="Souvorov A."/>
            <person name="Mackey A.J."/>
            <person name="Waterhouse R.M."/>
            <person name="Wyder S."/>
            <person name="Zdobnov E.M."/>
            <person name="Zdobnov E.M."/>
            <person name="Wyder S."/>
            <person name="Kriventseva E.V."/>
            <person name="Kadowaki T."/>
            <person name="Bork P."/>
            <person name="Aranda M."/>
            <person name="Bao R."/>
            <person name="Beermann A."/>
            <person name="Berns N."/>
            <person name="Bolognesi R."/>
            <person name="Bonneton F."/>
            <person name="Bopp D."/>
            <person name="Brown S.J."/>
            <person name="Bucher G."/>
            <person name="Butts T."/>
            <person name="Chaumot A."/>
            <person name="Denell R.E."/>
            <person name="Ferrier D.E."/>
            <person name="Friedrich M."/>
            <person name="Gordon C.M."/>
            <person name="Jindra M."/>
            <person name="Klingler M."/>
            <person name="Lan Q."/>
            <person name="Lattorff H.M."/>
            <person name="Laudet V."/>
            <person name="von Levetsow C."/>
            <person name="Liu Z."/>
            <person name="Lutz R."/>
            <person name="Lynch J.A."/>
            <person name="da Fonseca R.N."/>
            <person name="Posnien N."/>
            <person name="Reuter R."/>
            <person name="Roth S."/>
            <person name="Savard J."/>
            <person name="Schinko J.B."/>
            <person name="Schmitt C."/>
            <person name="Schoppmeier M."/>
            <person name="Schroder R."/>
            <person name="Shippy T.D."/>
            <person name="Simonnet F."/>
            <person name="Marques-Souza H."/>
            <person name="Tautz D."/>
            <person name="Tomoyasu Y."/>
            <person name="Trauner J."/>
            <person name="Van der Zee M."/>
            <person name="Vervoort M."/>
            <person name="Wittkopp N."/>
            <person name="Wimmer E.A."/>
            <person name="Yang X."/>
            <person name="Jones A.K."/>
            <person name="Sattelle D.B."/>
            <person name="Ebert P.R."/>
            <person name="Nelson D."/>
            <person name="Scott J.G."/>
            <person name="Beeman R.W."/>
            <person name="Muthukrishnan S."/>
            <person name="Kramer K.J."/>
            <person name="Arakane Y."/>
            <person name="Beeman R.W."/>
            <person name="Zhu Q."/>
            <person name="Hogenkamp D."/>
            <person name="Dixit R."/>
            <person name="Oppert B."/>
            <person name="Jiang H."/>
            <person name="Zou Z."/>
            <person name="Marshall J."/>
            <person name="Elpidina E."/>
            <person name="Vinokurov K."/>
            <person name="Oppert C."/>
            <person name="Zou Z."/>
            <person name="Evans J."/>
            <person name="Lu Z."/>
            <person name="Zhao P."/>
            <person name="Sumathipala N."/>
            <person name="Altincicek B."/>
            <person name="Vilcinskas A."/>
            <person name="Williams M."/>
            <person name="Hultmark D."/>
            <person name="Hetru C."/>
            <person name="Jiang H."/>
            <person name="Grimmelikhuijzen C.J."/>
            <person name="Hauser F."/>
            <person name="Cazzamali G."/>
            <person name="Williamson M."/>
            <person name="Park Y."/>
            <person name="Li B."/>
            <person name="Tanaka Y."/>
            <person name="Predel R."/>
            <person name="Neupert S."/>
            <person name="Schachtner J."/>
            <person name="Verleyen P."/>
            <person name="Raible F."/>
            <person name="Bork P."/>
            <person name="Friedrich M."/>
            <person name="Walden K.K."/>
            <person name="Robertson H.M."/>
            <person name="Angeli S."/>
            <person name="Foret S."/>
            <person name="Bucher G."/>
            <person name="Schuetz S."/>
            <person name="Maleszka R."/>
            <person name="Wimmer E.A."/>
            <person name="Beeman R.W."/>
            <person name="Lorenzen M."/>
            <person name="Tomoyasu Y."/>
            <person name="Miller S.C."/>
            <person name="Grossmann D."/>
            <person name="Bucher G."/>
        </authorList>
    </citation>
    <scope>NUCLEOTIDE SEQUENCE [LARGE SCALE GENOMIC DNA]</scope>
    <source>
        <strain evidence="2 3">Georgia GA2</strain>
    </source>
</reference>
<feature type="compositionally biased region" description="Basic and acidic residues" evidence="1">
    <location>
        <begin position="46"/>
        <end position="68"/>
    </location>
</feature>
<keyword evidence="3" id="KW-1185">Reference proteome</keyword>
<proteinExistence type="predicted"/>
<dbReference type="InParanoid" id="D6W750"/>
<sequence>MSLYEQTRKEFVDLLKMKGKIAKYSTALNREIMQTDVEWMNLSDLAKRARKTDEDSPQKNEITEKKESITGPTDLDLNPVKNRPNGFEEFDSESE</sequence>
<dbReference type="Proteomes" id="UP000007266">
    <property type="component" value="Linkage group 1"/>
</dbReference>
<dbReference type="AlphaFoldDB" id="D6W750"/>
<gene>
    <name evidence="2" type="primary">GLEAN_13584</name>
    <name evidence="2" type="ORF">TcasGA2_TC013584</name>
</gene>
<feature type="region of interest" description="Disordered" evidence="1">
    <location>
        <begin position="46"/>
        <end position="95"/>
    </location>
</feature>